<proteinExistence type="inferred from homology"/>
<dbReference type="InterPro" id="IPR003442">
    <property type="entry name" value="T6A_TsaE"/>
</dbReference>
<evidence type="ECO:0000313" key="12">
    <source>
        <dbReference type="EMBL" id="GAA2583119.1"/>
    </source>
</evidence>
<keyword evidence="8" id="KW-0067">ATP-binding</keyword>
<dbReference type="EMBL" id="BAAARI010000014">
    <property type="protein sequence ID" value="GAA2583119.1"/>
    <property type="molecule type" value="Genomic_DNA"/>
</dbReference>
<keyword evidence="13" id="KW-1185">Reference proteome</keyword>
<gene>
    <name evidence="12" type="ORF">GCM10009862_22880</name>
</gene>
<evidence type="ECO:0000256" key="2">
    <source>
        <dbReference type="ARBA" id="ARBA00007599"/>
    </source>
</evidence>
<evidence type="ECO:0000256" key="11">
    <source>
        <dbReference type="ARBA" id="ARBA00032441"/>
    </source>
</evidence>
<dbReference type="Gene3D" id="3.40.50.300">
    <property type="entry name" value="P-loop containing nucleotide triphosphate hydrolases"/>
    <property type="match status" value="1"/>
</dbReference>
<accession>A0ABP6BRP2</accession>
<sequence>MSGHESGAADVSHDMTNGVGELVMDELLGEREIVTPQEMEQLGRQIGERLHAGDVVVLTGALGAGKTTLTRGIAAGLGVRGPIQSPTFVIARTHPSLTGGAPLVHVDAYRLGSAAELDDLDIDLPGSVVVVEWGHGLIEAIADSWWEVELDREWDGRGVDSACGTYQRHNDDLDAETPRLVTITHHTV</sequence>
<evidence type="ECO:0000256" key="4">
    <source>
        <dbReference type="ARBA" id="ARBA00022490"/>
    </source>
</evidence>
<dbReference type="PANTHER" id="PTHR33540">
    <property type="entry name" value="TRNA THREONYLCARBAMOYLADENOSINE BIOSYNTHESIS PROTEIN TSAE"/>
    <property type="match status" value="1"/>
</dbReference>
<dbReference type="Pfam" id="PF02367">
    <property type="entry name" value="TsaE"/>
    <property type="match status" value="1"/>
</dbReference>
<dbReference type="SUPFAM" id="SSF52540">
    <property type="entry name" value="P-loop containing nucleoside triphosphate hydrolases"/>
    <property type="match status" value="1"/>
</dbReference>
<evidence type="ECO:0000256" key="7">
    <source>
        <dbReference type="ARBA" id="ARBA00022741"/>
    </source>
</evidence>
<evidence type="ECO:0000256" key="3">
    <source>
        <dbReference type="ARBA" id="ARBA00019010"/>
    </source>
</evidence>
<reference evidence="13" key="1">
    <citation type="journal article" date="2019" name="Int. J. Syst. Evol. Microbiol.">
        <title>The Global Catalogue of Microorganisms (GCM) 10K type strain sequencing project: providing services to taxonomists for standard genome sequencing and annotation.</title>
        <authorList>
            <consortium name="The Broad Institute Genomics Platform"/>
            <consortium name="The Broad Institute Genome Sequencing Center for Infectious Disease"/>
            <person name="Wu L."/>
            <person name="Ma J."/>
        </authorList>
    </citation>
    <scope>NUCLEOTIDE SEQUENCE [LARGE SCALE GENOMIC DNA]</scope>
    <source>
        <strain evidence="13">JCM 16365</strain>
    </source>
</reference>
<evidence type="ECO:0000256" key="5">
    <source>
        <dbReference type="ARBA" id="ARBA00022694"/>
    </source>
</evidence>
<keyword evidence="6" id="KW-0479">Metal-binding</keyword>
<keyword evidence="5" id="KW-0819">tRNA processing</keyword>
<dbReference type="PANTHER" id="PTHR33540:SF2">
    <property type="entry name" value="TRNA THREONYLCARBAMOYLADENOSINE BIOSYNTHESIS PROTEIN TSAE"/>
    <property type="match status" value="1"/>
</dbReference>
<dbReference type="InterPro" id="IPR027417">
    <property type="entry name" value="P-loop_NTPase"/>
</dbReference>
<organism evidence="12 13">
    <name type="scientific">Microbacterium binotii</name>
    <dbReference type="NCBI Taxonomy" id="462710"/>
    <lineage>
        <taxon>Bacteria</taxon>
        <taxon>Bacillati</taxon>
        <taxon>Actinomycetota</taxon>
        <taxon>Actinomycetes</taxon>
        <taxon>Micrococcales</taxon>
        <taxon>Microbacteriaceae</taxon>
        <taxon>Microbacterium</taxon>
    </lineage>
</organism>
<comment type="caution">
    <text evidence="12">The sequence shown here is derived from an EMBL/GenBank/DDBJ whole genome shotgun (WGS) entry which is preliminary data.</text>
</comment>
<keyword evidence="9" id="KW-0460">Magnesium</keyword>
<protein>
    <recommendedName>
        <fullName evidence="3">tRNA threonylcarbamoyladenosine biosynthesis protein TsaE</fullName>
    </recommendedName>
    <alternativeName>
        <fullName evidence="11">t(6)A37 threonylcarbamoyladenosine biosynthesis protein TsaE</fullName>
    </alternativeName>
</protein>
<comment type="similarity">
    <text evidence="2">Belongs to the TsaE family.</text>
</comment>
<evidence type="ECO:0000256" key="1">
    <source>
        <dbReference type="ARBA" id="ARBA00004496"/>
    </source>
</evidence>
<evidence type="ECO:0000313" key="13">
    <source>
        <dbReference type="Proteomes" id="UP001500274"/>
    </source>
</evidence>
<comment type="function">
    <text evidence="10">Required for the formation of a threonylcarbamoyl group on adenosine at position 37 (t(6)A37) in tRNAs that read codons beginning with adenine. Is involved in the transfer of the threonylcarbamoyl moiety of threonylcarbamoyl-AMP (TC-AMP) to the N6 group of A37, together with TsaD and TsaB. TsaE seems to play an indirect role in the t(6)A biosynthesis pathway, possibly in regulating the core enzymatic function of TsaD.</text>
</comment>
<evidence type="ECO:0000256" key="6">
    <source>
        <dbReference type="ARBA" id="ARBA00022723"/>
    </source>
</evidence>
<evidence type="ECO:0000256" key="10">
    <source>
        <dbReference type="ARBA" id="ARBA00024908"/>
    </source>
</evidence>
<dbReference type="NCBIfam" id="TIGR00150">
    <property type="entry name" value="T6A_YjeE"/>
    <property type="match status" value="1"/>
</dbReference>
<evidence type="ECO:0000256" key="9">
    <source>
        <dbReference type="ARBA" id="ARBA00022842"/>
    </source>
</evidence>
<name>A0ABP6BRP2_9MICO</name>
<dbReference type="Proteomes" id="UP001500274">
    <property type="component" value="Unassembled WGS sequence"/>
</dbReference>
<keyword evidence="4" id="KW-0963">Cytoplasm</keyword>
<comment type="subcellular location">
    <subcellularLocation>
        <location evidence="1">Cytoplasm</location>
    </subcellularLocation>
</comment>
<evidence type="ECO:0000256" key="8">
    <source>
        <dbReference type="ARBA" id="ARBA00022840"/>
    </source>
</evidence>
<keyword evidence="7" id="KW-0547">Nucleotide-binding</keyword>